<keyword evidence="2 8" id="KW-0963">Cytoplasm</keyword>
<dbReference type="Gene3D" id="3.40.50.300">
    <property type="entry name" value="P-loop containing nucleotide triphosphate hydrolases"/>
    <property type="match status" value="1"/>
</dbReference>
<evidence type="ECO:0000256" key="2">
    <source>
        <dbReference type="ARBA" id="ARBA00022490"/>
    </source>
</evidence>
<evidence type="ECO:0000313" key="10">
    <source>
        <dbReference type="EMBL" id="EOR71694.1"/>
    </source>
</evidence>
<evidence type="ECO:0000256" key="9">
    <source>
        <dbReference type="NCBIfam" id="TIGR00152"/>
    </source>
</evidence>
<evidence type="ECO:0000256" key="7">
    <source>
        <dbReference type="ARBA" id="ARBA00022993"/>
    </source>
</evidence>
<keyword evidence="3 8" id="KW-0808">Transferase</keyword>
<comment type="subcellular location">
    <subcellularLocation>
        <location evidence="8">Cytoplasm</location>
    </subcellularLocation>
</comment>
<keyword evidence="11" id="KW-1185">Reference proteome</keyword>
<dbReference type="PANTHER" id="PTHR10695">
    <property type="entry name" value="DEPHOSPHO-COA KINASE-RELATED"/>
    <property type="match status" value="1"/>
</dbReference>
<evidence type="ECO:0000256" key="1">
    <source>
        <dbReference type="ARBA" id="ARBA00009018"/>
    </source>
</evidence>
<dbReference type="Pfam" id="PF01121">
    <property type="entry name" value="CoaE"/>
    <property type="match status" value="1"/>
</dbReference>
<dbReference type="EC" id="2.7.1.24" evidence="8 9"/>
<comment type="catalytic activity">
    <reaction evidence="8">
        <text>3'-dephospho-CoA + ATP = ADP + CoA + H(+)</text>
        <dbReference type="Rhea" id="RHEA:18245"/>
        <dbReference type="ChEBI" id="CHEBI:15378"/>
        <dbReference type="ChEBI" id="CHEBI:30616"/>
        <dbReference type="ChEBI" id="CHEBI:57287"/>
        <dbReference type="ChEBI" id="CHEBI:57328"/>
        <dbReference type="ChEBI" id="CHEBI:456216"/>
        <dbReference type="EC" id="2.7.1.24"/>
    </reaction>
</comment>
<dbReference type="NCBIfam" id="TIGR00152">
    <property type="entry name" value="dephospho-CoA kinase"/>
    <property type="match status" value="1"/>
</dbReference>
<evidence type="ECO:0000256" key="4">
    <source>
        <dbReference type="ARBA" id="ARBA00022741"/>
    </source>
</evidence>
<comment type="caution">
    <text evidence="10">The sequence shown here is derived from an EMBL/GenBank/DDBJ whole genome shotgun (WGS) entry which is preliminary data.</text>
</comment>
<comment type="similarity">
    <text evidence="1 8">Belongs to the CoaE family.</text>
</comment>
<dbReference type="GO" id="GO:0005737">
    <property type="term" value="C:cytoplasm"/>
    <property type="evidence" value="ECO:0007669"/>
    <property type="project" value="UniProtKB-SubCell"/>
</dbReference>
<evidence type="ECO:0000256" key="3">
    <source>
        <dbReference type="ARBA" id="ARBA00022679"/>
    </source>
</evidence>
<dbReference type="GO" id="GO:0005524">
    <property type="term" value="F:ATP binding"/>
    <property type="evidence" value="ECO:0007669"/>
    <property type="project" value="UniProtKB-UniRule"/>
</dbReference>
<keyword evidence="4 8" id="KW-0547">Nucleotide-binding</keyword>
<dbReference type="CDD" id="cd02022">
    <property type="entry name" value="DPCK"/>
    <property type="match status" value="1"/>
</dbReference>
<evidence type="ECO:0000313" key="11">
    <source>
        <dbReference type="Proteomes" id="UP000014184"/>
    </source>
</evidence>
<evidence type="ECO:0000256" key="5">
    <source>
        <dbReference type="ARBA" id="ARBA00022777"/>
    </source>
</evidence>
<dbReference type="SMR" id="A0A9P2TAL1"/>
<dbReference type="InterPro" id="IPR027417">
    <property type="entry name" value="P-loop_NTPase"/>
</dbReference>
<gene>
    <name evidence="8 10" type="primary">coaE</name>
    <name evidence="10" type="ORF">TM51_06382</name>
</gene>
<dbReference type="SUPFAM" id="SSF52540">
    <property type="entry name" value="P-loop containing nucleoside triphosphate hydrolases"/>
    <property type="match status" value="1"/>
</dbReference>
<dbReference type="NCBIfam" id="NF002879">
    <property type="entry name" value="PRK03333.1"/>
    <property type="match status" value="1"/>
</dbReference>
<evidence type="ECO:0000256" key="6">
    <source>
        <dbReference type="ARBA" id="ARBA00022840"/>
    </source>
</evidence>
<dbReference type="PROSITE" id="PS51219">
    <property type="entry name" value="DPCK"/>
    <property type="match status" value="1"/>
</dbReference>
<dbReference type="EMBL" id="AOSG01000029">
    <property type="protein sequence ID" value="EOR71694.1"/>
    <property type="molecule type" value="Genomic_DNA"/>
</dbReference>
<organism evidence="10 11">
    <name type="scientific">Thermobifida fusca TM51</name>
    <dbReference type="NCBI Taxonomy" id="1169414"/>
    <lineage>
        <taxon>Bacteria</taxon>
        <taxon>Bacillati</taxon>
        <taxon>Actinomycetota</taxon>
        <taxon>Actinomycetes</taxon>
        <taxon>Streptosporangiales</taxon>
        <taxon>Nocardiopsidaceae</taxon>
        <taxon>Thermobifida</taxon>
    </lineage>
</organism>
<dbReference type="PANTHER" id="PTHR10695:SF46">
    <property type="entry name" value="BIFUNCTIONAL COENZYME A SYNTHASE-RELATED"/>
    <property type="match status" value="1"/>
</dbReference>
<feature type="binding site" evidence="8">
    <location>
        <begin position="11"/>
        <end position="16"/>
    </location>
    <ligand>
        <name>ATP</name>
        <dbReference type="ChEBI" id="CHEBI:30616"/>
    </ligand>
</feature>
<dbReference type="Proteomes" id="UP000014184">
    <property type="component" value="Unassembled WGS sequence"/>
</dbReference>
<sequence length="200" mass="21881">MLKVGLTGGIGSGKSSVARRLAAHGALVIDADAIAREVVEPGTPALAEIVAEFGDQVLTPEGRLDRARLGEIVFADETKLARLNAIVHPRVGERTQELMAQAKEGTIVVYDVPLLVENNLADQYDVVIVVDVPVHTQVERVTANRGMPEEQVRARINAQASREQRRAVADIIIDNSGTEEELDARVAEVWEELQRRLHSR</sequence>
<keyword evidence="5 8" id="KW-0418">Kinase</keyword>
<dbReference type="GO" id="GO:0004140">
    <property type="term" value="F:dephospho-CoA kinase activity"/>
    <property type="evidence" value="ECO:0007669"/>
    <property type="project" value="UniProtKB-UniRule"/>
</dbReference>
<dbReference type="InterPro" id="IPR001977">
    <property type="entry name" value="Depp_CoAkinase"/>
</dbReference>
<dbReference type="GO" id="GO:0015937">
    <property type="term" value="P:coenzyme A biosynthetic process"/>
    <property type="evidence" value="ECO:0007669"/>
    <property type="project" value="UniProtKB-UniRule"/>
</dbReference>
<name>A0A9P2TAL1_THEFU</name>
<accession>A0A9P2TAL1</accession>
<comment type="pathway">
    <text evidence="8">Cofactor biosynthesis; coenzyme A biosynthesis; CoA from (R)-pantothenate: step 5/5.</text>
</comment>
<dbReference type="FunFam" id="3.40.50.300:FF:000991">
    <property type="entry name" value="Dephospho-CoA kinase"/>
    <property type="match status" value="1"/>
</dbReference>
<dbReference type="AlphaFoldDB" id="A0A9P2TAL1"/>
<proteinExistence type="inferred from homology"/>
<protein>
    <recommendedName>
        <fullName evidence="8 9">Dephospho-CoA kinase</fullName>
        <ecNumber evidence="8 9">2.7.1.24</ecNumber>
    </recommendedName>
    <alternativeName>
        <fullName evidence="8">Dephosphocoenzyme A kinase</fullName>
    </alternativeName>
</protein>
<reference evidence="10 11" key="1">
    <citation type="journal article" date="2013" name="Genome Announc.">
        <title>Draft Genome Sequence of the Lignocellulose Decomposer Thermobifida fusca Strain TM51.</title>
        <authorList>
            <person name="Toth A."/>
            <person name="Barna T."/>
            <person name="Nagy I."/>
            <person name="Horvath B."/>
            <person name="Nagy I."/>
            <person name="Tancsics A."/>
            <person name="Kriszt B."/>
            <person name="Baka E."/>
            <person name="Fekete C."/>
            <person name="Kukolya J."/>
        </authorList>
    </citation>
    <scope>NUCLEOTIDE SEQUENCE [LARGE SCALE GENOMIC DNA]</scope>
    <source>
        <strain evidence="10 11">TM51</strain>
    </source>
</reference>
<keyword evidence="7 8" id="KW-0173">Coenzyme A biosynthesis</keyword>
<evidence type="ECO:0000256" key="8">
    <source>
        <dbReference type="HAMAP-Rule" id="MF_00376"/>
    </source>
</evidence>
<keyword evidence="6 8" id="KW-0067">ATP-binding</keyword>
<dbReference type="HAMAP" id="MF_00376">
    <property type="entry name" value="Dephospho_CoA_kinase"/>
    <property type="match status" value="1"/>
</dbReference>
<comment type="function">
    <text evidence="8">Catalyzes the phosphorylation of the 3'-hydroxyl group of dephosphocoenzyme A to form coenzyme A.</text>
</comment>
<dbReference type="RefSeq" id="WP_016188531.1">
    <property type="nucleotide sequence ID" value="NZ_AOSG01000029.1"/>
</dbReference>